<evidence type="ECO:0000313" key="4">
    <source>
        <dbReference type="Proteomes" id="UP000700596"/>
    </source>
</evidence>
<dbReference type="PANTHER" id="PTHR35179:SF1">
    <property type="entry name" value="INTEGRAL MEMBRANE PROTEIN"/>
    <property type="match status" value="1"/>
</dbReference>
<organism evidence="3 4">
    <name type="scientific">Dendryphion nanum</name>
    <dbReference type="NCBI Taxonomy" id="256645"/>
    <lineage>
        <taxon>Eukaryota</taxon>
        <taxon>Fungi</taxon>
        <taxon>Dikarya</taxon>
        <taxon>Ascomycota</taxon>
        <taxon>Pezizomycotina</taxon>
        <taxon>Dothideomycetes</taxon>
        <taxon>Pleosporomycetidae</taxon>
        <taxon>Pleosporales</taxon>
        <taxon>Torulaceae</taxon>
        <taxon>Dendryphion</taxon>
    </lineage>
</organism>
<name>A0A9P9D3Q9_9PLEO</name>
<evidence type="ECO:0000256" key="1">
    <source>
        <dbReference type="SAM" id="Phobius"/>
    </source>
</evidence>
<feature type="transmembrane region" description="Helical" evidence="1">
    <location>
        <begin position="213"/>
        <end position="235"/>
    </location>
</feature>
<dbReference type="AlphaFoldDB" id="A0A9P9D3Q9"/>
<feature type="signal peptide" evidence="2">
    <location>
        <begin position="1"/>
        <end position="22"/>
    </location>
</feature>
<dbReference type="PANTHER" id="PTHR35179">
    <property type="entry name" value="PROTEIN CBG02620"/>
    <property type="match status" value="1"/>
</dbReference>
<accession>A0A9P9D3Q9</accession>
<keyword evidence="1" id="KW-0472">Membrane</keyword>
<comment type="caution">
    <text evidence="3">The sequence shown here is derived from an EMBL/GenBank/DDBJ whole genome shotgun (WGS) entry which is preliminary data.</text>
</comment>
<sequence>MELFSIFFGAFLGLFVPTSAKAMQQTWSIWRRTRSLTNAYLYMVWVEVIVNLIFAVTTYLYLCKVIPPSLAYYIGAVTLWAFQTQLLPQIIVNRVSLIMVNRKKVHLLKWGLFLLIGAVNISVYCIWIPAHMGTSPTFVTLNLIWERIEKTFFLVVDLGLNLYFLYLVRYRLIANGLTKYMRLFKFNAAMVFVSTSMDILLLGLLSLPNPYDYVQFAPIAYIIKLHIELTMAALISKVVRSSSDGAGKWYSHENRTPNGTHLTNRTATGAPMPQGDCFFPGPGGKKTSTYEETAGGHWPTHHCEQCQCKGIVTVVKTGSENGENSCKGGHSQEGIAKTVTVAVRTEDREDGEDCSSTARLA</sequence>
<feature type="transmembrane region" description="Helical" evidence="1">
    <location>
        <begin position="107"/>
        <end position="130"/>
    </location>
</feature>
<keyword evidence="1" id="KW-0812">Transmembrane</keyword>
<feature type="transmembrane region" description="Helical" evidence="1">
    <location>
        <begin position="188"/>
        <end position="207"/>
    </location>
</feature>
<protein>
    <submittedName>
        <fullName evidence="3">Uncharacterized protein</fullName>
    </submittedName>
</protein>
<keyword evidence="2" id="KW-0732">Signal</keyword>
<keyword evidence="4" id="KW-1185">Reference proteome</keyword>
<evidence type="ECO:0000256" key="2">
    <source>
        <dbReference type="SAM" id="SignalP"/>
    </source>
</evidence>
<proteinExistence type="predicted"/>
<gene>
    <name evidence="3" type="ORF">B0J11DRAFT_191543</name>
</gene>
<dbReference type="Proteomes" id="UP000700596">
    <property type="component" value="Unassembled WGS sequence"/>
</dbReference>
<dbReference type="OrthoDB" id="3205825at2759"/>
<evidence type="ECO:0000313" key="3">
    <source>
        <dbReference type="EMBL" id="KAH7111882.1"/>
    </source>
</evidence>
<feature type="transmembrane region" description="Helical" evidence="1">
    <location>
        <begin position="150"/>
        <end position="168"/>
    </location>
</feature>
<reference evidence="3" key="1">
    <citation type="journal article" date="2021" name="Nat. Commun.">
        <title>Genetic determinants of endophytism in the Arabidopsis root mycobiome.</title>
        <authorList>
            <person name="Mesny F."/>
            <person name="Miyauchi S."/>
            <person name="Thiergart T."/>
            <person name="Pickel B."/>
            <person name="Atanasova L."/>
            <person name="Karlsson M."/>
            <person name="Huettel B."/>
            <person name="Barry K.W."/>
            <person name="Haridas S."/>
            <person name="Chen C."/>
            <person name="Bauer D."/>
            <person name="Andreopoulos W."/>
            <person name="Pangilinan J."/>
            <person name="LaButti K."/>
            <person name="Riley R."/>
            <person name="Lipzen A."/>
            <person name="Clum A."/>
            <person name="Drula E."/>
            <person name="Henrissat B."/>
            <person name="Kohler A."/>
            <person name="Grigoriev I.V."/>
            <person name="Martin F.M."/>
            <person name="Hacquard S."/>
        </authorList>
    </citation>
    <scope>NUCLEOTIDE SEQUENCE</scope>
    <source>
        <strain evidence="3">MPI-CAGE-CH-0243</strain>
    </source>
</reference>
<keyword evidence="1" id="KW-1133">Transmembrane helix</keyword>
<dbReference type="EMBL" id="JAGMWT010000023">
    <property type="protein sequence ID" value="KAH7111882.1"/>
    <property type="molecule type" value="Genomic_DNA"/>
</dbReference>
<feature type="transmembrane region" description="Helical" evidence="1">
    <location>
        <begin position="38"/>
        <end position="62"/>
    </location>
</feature>
<feature type="chain" id="PRO_5040267007" evidence="2">
    <location>
        <begin position="23"/>
        <end position="361"/>
    </location>
</feature>